<organism evidence="2 3">
    <name type="scientific">Desulfolithobacter dissulfuricans</name>
    <dbReference type="NCBI Taxonomy" id="2795293"/>
    <lineage>
        <taxon>Bacteria</taxon>
        <taxon>Pseudomonadati</taxon>
        <taxon>Thermodesulfobacteriota</taxon>
        <taxon>Desulfobulbia</taxon>
        <taxon>Desulfobulbales</taxon>
        <taxon>Desulfobulbaceae</taxon>
        <taxon>Desulfolithobacter</taxon>
    </lineage>
</organism>
<reference evidence="2" key="1">
    <citation type="submission" date="2020-12" db="EMBL/GenBank/DDBJ databases">
        <title>Desulfobium dissulfuricans gen. nov., sp. nov., a novel mesophilic, sulfate-reducing bacterium isolated from a deep-sea hydrothermal vent.</title>
        <authorList>
            <person name="Hashimoto Y."/>
            <person name="Tame A."/>
            <person name="Sawayama S."/>
            <person name="Miyazaki J."/>
            <person name="Takai K."/>
            <person name="Nakagawa S."/>
        </authorList>
    </citation>
    <scope>NUCLEOTIDE SEQUENCE</scope>
    <source>
        <strain evidence="2">GF1</strain>
    </source>
</reference>
<name>A0A915XHF7_9BACT</name>
<dbReference type="RefSeq" id="WP_267928512.1">
    <property type="nucleotide sequence ID" value="NZ_AP024233.1"/>
</dbReference>
<protein>
    <recommendedName>
        <fullName evidence="4">Periplasmic nitrate reductase, electron transfer subunit</fullName>
    </recommendedName>
</protein>
<dbReference type="KEGG" id="ddu:GF1_09900"/>
<proteinExistence type="predicted"/>
<gene>
    <name evidence="2" type="ORF">GF1_09900</name>
</gene>
<dbReference type="Proteomes" id="UP001063350">
    <property type="component" value="Chromosome"/>
</dbReference>
<feature type="chain" id="PRO_5037104574" description="Periplasmic nitrate reductase, electron transfer subunit" evidence="1">
    <location>
        <begin position="32"/>
        <end position="214"/>
    </location>
</feature>
<keyword evidence="3" id="KW-1185">Reference proteome</keyword>
<evidence type="ECO:0008006" key="4">
    <source>
        <dbReference type="Google" id="ProtNLM"/>
    </source>
</evidence>
<evidence type="ECO:0000313" key="3">
    <source>
        <dbReference type="Proteomes" id="UP001063350"/>
    </source>
</evidence>
<keyword evidence="1" id="KW-0732">Signal</keyword>
<accession>A0A915XHF7</accession>
<feature type="signal peptide" evidence="1">
    <location>
        <begin position="1"/>
        <end position="31"/>
    </location>
</feature>
<dbReference type="InterPro" id="IPR036280">
    <property type="entry name" value="Multihaem_cyt_sf"/>
</dbReference>
<dbReference type="AlphaFoldDB" id="A0A915XHF7"/>
<sequence>MNMTGSIVGKMALAIGAVCLSWACAALLLQAAPGIPQGFDWNGEKIYKRYDATPLAAMSGTDGRRNLNTYYERRQYPGSPPVVPHFVPKSFSGDGSKCVSCHENGGYVAELDTFAPVTPHPEKENCFQCHVPKTTDKLFVDIDWESVNPPKLGRSYLGGSPPPVPHSLQLRDDCIACHTGSGAVAEIRVEHGSRGNCRQCHVPAVTMETFQRNN</sequence>
<evidence type="ECO:0000313" key="2">
    <source>
        <dbReference type="EMBL" id="BCO08614.1"/>
    </source>
</evidence>
<dbReference type="EMBL" id="AP024233">
    <property type="protein sequence ID" value="BCO08614.1"/>
    <property type="molecule type" value="Genomic_DNA"/>
</dbReference>
<dbReference type="Gene3D" id="3.90.10.10">
    <property type="entry name" value="Cytochrome C3"/>
    <property type="match status" value="1"/>
</dbReference>
<dbReference type="SUPFAM" id="SSF48695">
    <property type="entry name" value="Multiheme cytochromes"/>
    <property type="match status" value="1"/>
</dbReference>
<evidence type="ECO:0000256" key="1">
    <source>
        <dbReference type="SAM" id="SignalP"/>
    </source>
</evidence>